<dbReference type="RefSeq" id="WP_109325750.1">
    <property type="nucleotide sequence ID" value="NZ_CP029353.1"/>
</dbReference>
<sequence>MNRYLLAGSAAVALALGAGAANAQAKFEVKVGGDAYFEAGFVDQDRDQGLRSTEFRNRMRLVVTPTAKADNGLEYGARLRLRSVGGGSAGRTTDNDRAYIFAQGTFGQVQLGVVNSFNDQTYITSPQDYLPLGIYDGVTAWIGGAATGNAPLFRGADIGGGLASLNGSLLAQSLTVENNATKLVYISPRFAGFQAGFSYTPRNDSSNTDVNRVKPVISSNYNTTFTDLVEVGANYVNNFGGVDFKASAGYFWGKAADDVAGTNLKNLNAWQVGAQVGYAGFTVGGGYLDYGKSGQNDVTGLFTESARVWTAGVQYATGPIVVGANYKEGKDAGDVAIRGNRKLQVVEVGVGYTVAPGLTLQAQYDYFKVDTDLSTATVDRDDKGNVVMVRSVLAF</sequence>
<dbReference type="EMBL" id="CP029353">
    <property type="protein sequence ID" value="AWK86059.1"/>
    <property type="molecule type" value="Genomic_DNA"/>
</dbReference>
<dbReference type="Gene3D" id="2.40.160.10">
    <property type="entry name" value="Porin"/>
    <property type="match status" value="1"/>
</dbReference>
<dbReference type="GO" id="GO:0016020">
    <property type="term" value="C:membrane"/>
    <property type="evidence" value="ECO:0007669"/>
    <property type="project" value="InterPro"/>
</dbReference>
<dbReference type="GO" id="GO:0015288">
    <property type="term" value="F:porin activity"/>
    <property type="evidence" value="ECO:0007669"/>
    <property type="project" value="InterPro"/>
</dbReference>
<dbReference type="OrthoDB" id="6758483at2"/>
<dbReference type="Pfam" id="PF13609">
    <property type="entry name" value="Porin_4"/>
    <property type="match status" value="1"/>
</dbReference>
<evidence type="ECO:0000259" key="2">
    <source>
        <dbReference type="Pfam" id="PF13609"/>
    </source>
</evidence>
<reference evidence="4" key="1">
    <citation type="submission" date="2018-05" db="EMBL/GenBank/DDBJ databases">
        <title>Azospirillum thermophila sp. nov., a novel isolated from hot spring.</title>
        <authorList>
            <person name="Zhao Z."/>
        </authorList>
    </citation>
    <scope>NUCLEOTIDE SEQUENCE [LARGE SCALE GENOMIC DNA]</scope>
    <source>
        <strain evidence="4">CFH 70021</strain>
    </source>
</reference>
<name>A0A2S2CNN6_9PROT</name>
<keyword evidence="1" id="KW-0732">Signal</keyword>
<dbReference type="Proteomes" id="UP000245629">
    <property type="component" value="Chromosome 2"/>
</dbReference>
<feature type="domain" description="Porin" evidence="2">
    <location>
        <begin position="10"/>
        <end position="371"/>
    </location>
</feature>
<evidence type="ECO:0000313" key="4">
    <source>
        <dbReference type="Proteomes" id="UP000245629"/>
    </source>
</evidence>
<dbReference type="KEGG" id="azz:DEW08_07165"/>
<dbReference type="AlphaFoldDB" id="A0A2S2CNN6"/>
<keyword evidence="4" id="KW-1185">Reference proteome</keyword>
<dbReference type="InterPro" id="IPR033900">
    <property type="entry name" value="Gram_neg_porin_domain"/>
</dbReference>
<accession>A0A2S2CNN6</accession>
<dbReference type="InterPro" id="IPR023614">
    <property type="entry name" value="Porin_dom_sf"/>
</dbReference>
<evidence type="ECO:0000256" key="1">
    <source>
        <dbReference type="SAM" id="SignalP"/>
    </source>
</evidence>
<dbReference type="SUPFAM" id="SSF56935">
    <property type="entry name" value="Porins"/>
    <property type="match status" value="1"/>
</dbReference>
<feature type="signal peptide" evidence="1">
    <location>
        <begin position="1"/>
        <end position="23"/>
    </location>
</feature>
<gene>
    <name evidence="3" type="ORF">DEW08_07165</name>
</gene>
<protein>
    <submittedName>
        <fullName evidence="3">Porin</fullName>
    </submittedName>
</protein>
<feature type="chain" id="PRO_5015783321" evidence="1">
    <location>
        <begin position="24"/>
        <end position="395"/>
    </location>
</feature>
<proteinExistence type="predicted"/>
<evidence type="ECO:0000313" key="3">
    <source>
        <dbReference type="EMBL" id="AWK86059.1"/>
    </source>
</evidence>
<organism evidence="3 4">
    <name type="scientific">Azospirillum thermophilum</name>
    <dbReference type="NCBI Taxonomy" id="2202148"/>
    <lineage>
        <taxon>Bacteria</taxon>
        <taxon>Pseudomonadati</taxon>
        <taxon>Pseudomonadota</taxon>
        <taxon>Alphaproteobacteria</taxon>
        <taxon>Rhodospirillales</taxon>
        <taxon>Azospirillaceae</taxon>
        <taxon>Azospirillum</taxon>
    </lineage>
</organism>